<dbReference type="RefSeq" id="WP_190351544.1">
    <property type="nucleotide sequence ID" value="NZ_JACJPY010000043.1"/>
</dbReference>
<dbReference type="EMBL" id="JACJPY010000043">
    <property type="protein sequence ID" value="MBD2151126.1"/>
    <property type="molecule type" value="Genomic_DNA"/>
</dbReference>
<evidence type="ECO:0000313" key="2">
    <source>
        <dbReference type="Proteomes" id="UP000631421"/>
    </source>
</evidence>
<evidence type="ECO:0000313" key="1">
    <source>
        <dbReference type="EMBL" id="MBD2151126.1"/>
    </source>
</evidence>
<organism evidence="1 2">
    <name type="scientific">Pseudanabaena cinerea FACHB-1277</name>
    <dbReference type="NCBI Taxonomy" id="2949581"/>
    <lineage>
        <taxon>Bacteria</taxon>
        <taxon>Bacillati</taxon>
        <taxon>Cyanobacteriota</taxon>
        <taxon>Cyanophyceae</taxon>
        <taxon>Pseudanabaenales</taxon>
        <taxon>Pseudanabaenaceae</taxon>
        <taxon>Pseudanabaena</taxon>
        <taxon>Pseudanabaena cinerea</taxon>
    </lineage>
</organism>
<name>A0A926UUJ1_9CYAN</name>
<reference evidence="1" key="2">
    <citation type="submission" date="2020-08" db="EMBL/GenBank/DDBJ databases">
        <authorList>
            <person name="Chen M."/>
            <person name="Teng W."/>
            <person name="Zhao L."/>
            <person name="Hu C."/>
            <person name="Zhou Y."/>
            <person name="Han B."/>
            <person name="Song L."/>
            <person name="Shu W."/>
        </authorList>
    </citation>
    <scope>NUCLEOTIDE SEQUENCE</scope>
    <source>
        <strain evidence="1">FACHB-1277</strain>
    </source>
</reference>
<accession>A0A926UUJ1</accession>
<dbReference type="Proteomes" id="UP000631421">
    <property type="component" value="Unassembled WGS sequence"/>
</dbReference>
<gene>
    <name evidence="1" type="ORF">H6F44_13495</name>
</gene>
<dbReference type="AlphaFoldDB" id="A0A926UUJ1"/>
<sequence length="411" mass="47319">MADELKFEEGSQSDFPDRIADHLSKALPEAQSKAEFMCDRNFKESQRQKLKKVEEILQGRDVDALMAQDPSVVFEVVLRSGRLAIVNNHENEALDKTYEWFKKKFQEFDIRKHSKHSSLMICLVIWMNRTLRQRLQDLRLRECGDDVKRNYRTIQVKDPLTGEKVIDETTQKPKKQRVKAIIGNGMITNDDGEETSPIDQVDEDGQIHSPNRSRSAIHRSLAVKPTKTVYNDVKQVIQHDPEGKLREMVVKDNPAINAHIILKRLHIDGESLQEISKSLGAPNSSVNSILVRDAYPYLGQYVLNHLEGYEPETLRQTVEADRDGVLTKACMKDQHGERCPNAHVQYLAKQFCVCFDTPEHPVRGFEAVTRELVEKYGYNITKEMVEEFWRTTGVMTLTKAVRLFNVKKRNS</sequence>
<keyword evidence="2" id="KW-1185">Reference proteome</keyword>
<proteinExistence type="predicted"/>
<protein>
    <submittedName>
        <fullName evidence="1">Uncharacterized protein</fullName>
    </submittedName>
</protein>
<comment type="caution">
    <text evidence="1">The sequence shown here is derived from an EMBL/GenBank/DDBJ whole genome shotgun (WGS) entry which is preliminary data.</text>
</comment>
<reference evidence="1" key="1">
    <citation type="journal article" date="2015" name="ISME J.">
        <title>Draft Genome Sequence of Streptomyces incarnatus NRRL8089, which Produces the Nucleoside Antibiotic Sinefungin.</title>
        <authorList>
            <person name="Oshima K."/>
            <person name="Hattori M."/>
            <person name="Shimizu H."/>
            <person name="Fukuda K."/>
            <person name="Nemoto M."/>
            <person name="Inagaki K."/>
            <person name="Tamura T."/>
        </authorList>
    </citation>
    <scope>NUCLEOTIDE SEQUENCE</scope>
    <source>
        <strain evidence="1">FACHB-1277</strain>
    </source>
</reference>